<protein>
    <submittedName>
        <fullName evidence="2">Uncharacterized protein</fullName>
    </submittedName>
</protein>
<feature type="compositionally biased region" description="Basic and acidic residues" evidence="1">
    <location>
        <begin position="1"/>
        <end position="12"/>
    </location>
</feature>
<gene>
    <name evidence="2" type="ORF">CDV36_011563</name>
</gene>
<feature type="region of interest" description="Disordered" evidence="1">
    <location>
        <begin position="1"/>
        <end position="29"/>
    </location>
</feature>
<proteinExistence type="predicted"/>
<dbReference type="Proteomes" id="UP000277212">
    <property type="component" value="Unassembled WGS sequence"/>
</dbReference>
<keyword evidence="3" id="KW-1185">Reference proteome</keyword>
<dbReference type="EMBL" id="NKUJ01000269">
    <property type="protein sequence ID" value="RMJ08825.1"/>
    <property type="molecule type" value="Genomic_DNA"/>
</dbReference>
<sequence>MSLRPAAEESDRPAAVSGGRTDISHPLSRHRGTMTPVAFFGGISWDAHGLDWFISPGLELTP</sequence>
<reference evidence="2 3" key="1">
    <citation type="submission" date="2017-06" db="EMBL/GenBank/DDBJ databases">
        <title>Comparative genomic analysis of Ambrosia Fusariam Clade fungi.</title>
        <authorList>
            <person name="Stajich J.E."/>
            <person name="Carrillo J."/>
            <person name="Kijimoto T."/>
            <person name="Eskalen A."/>
            <person name="O'Donnell K."/>
            <person name="Kasson M."/>
        </authorList>
    </citation>
    <scope>NUCLEOTIDE SEQUENCE [LARGE SCALE GENOMIC DNA]</scope>
    <source>
        <strain evidence="2">UCR3666</strain>
    </source>
</reference>
<comment type="caution">
    <text evidence="2">The sequence shown here is derived from an EMBL/GenBank/DDBJ whole genome shotgun (WGS) entry which is preliminary data.</text>
</comment>
<evidence type="ECO:0000313" key="2">
    <source>
        <dbReference type="EMBL" id="RMJ08825.1"/>
    </source>
</evidence>
<evidence type="ECO:0000256" key="1">
    <source>
        <dbReference type="SAM" id="MobiDB-lite"/>
    </source>
</evidence>
<name>A0A3M2RVA2_9HYPO</name>
<organism evidence="2 3">
    <name type="scientific">Fusarium kuroshium</name>
    <dbReference type="NCBI Taxonomy" id="2010991"/>
    <lineage>
        <taxon>Eukaryota</taxon>
        <taxon>Fungi</taxon>
        <taxon>Dikarya</taxon>
        <taxon>Ascomycota</taxon>
        <taxon>Pezizomycotina</taxon>
        <taxon>Sordariomycetes</taxon>
        <taxon>Hypocreomycetidae</taxon>
        <taxon>Hypocreales</taxon>
        <taxon>Nectriaceae</taxon>
        <taxon>Fusarium</taxon>
        <taxon>Fusarium solani species complex</taxon>
    </lineage>
</organism>
<dbReference type="AlphaFoldDB" id="A0A3M2RVA2"/>
<accession>A0A3M2RVA2</accession>
<evidence type="ECO:0000313" key="3">
    <source>
        <dbReference type="Proteomes" id="UP000277212"/>
    </source>
</evidence>